<comment type="caution">
    <text evidence="1">The sequence shown here is derived from an EMBL/GenBank/DDBJ whole genome shotgun (WGS) entry which is preliminary data.</text>
</comment>
<evidence type="ECO:0000313" key="1">
    <source>
        <dbReference type="EMBL" id="RGQ46362.1"/>
    </source>
</evidence>
<dbReference type="EMBL" id="QRTH01000030">
    <property type="protein sequence ID" value="RGQ46362.1"/>
    <property type="molecule type" value="Genomic_DNA"/>
</dbReference>
<gene>
    <name evidence="1" type="ORF">DWY92_20385</name>
</gene>
<reference evidence="1 2" key="1">
    <citation type="submission" date="2018-08" db="EMBL/GenBank/DDBJ databases">
        <title>A genome reference for cultivated species of the human gut microbiota.</title>
        <authorList>
            <person name="Zou Y."/>
            <person name="Xue W."/>
            <person name="Luo G."/>
        </authorList>
    </citation>
    <scope>NUCLEOTIDE SEQUENCE [LARGE SCALE GENOMIC DNA]</scope>
    <source>
        <strain evidence="1 2">AF28-11</strain>
    </source>
</reference>
<dbReference type="RefSeq" id="WP_117589304.1">
    <property type="nucleotide sequence ID" value="NZ_JADNHF010000047.1"/>
</dbReference>
<sequence length="114" mass="12952">MIEKVNISQALNSLSVKDDADFFYGETSSEPVKIKKSDLNLQMNKANIVKDGDLNNLVEAGEYSVWNNVANIPTNSFYWVKVIGSADFVQIAISFIDLKEYKRSRVNGVWTQWK</sequence>
<dbReference type="AlphaFoldDB" id="A0A412B329"/>
<organism evidence="1 2">
    <name type="scientific">Bacteroides uniformis</name>
    <dbReference type="NCBI Taxonomy" id="820"/>
    <lineage>
        <taxon>Bacteria</taxon>
        <taxon>Pseudomonadati</taxon>
        <taxon>Bacteroidota</taxon>
        <taxon>Bacteroidia</taxon>
        <taxon>Bacteroidales</taxon>
        <taxon>Bacteroidaceae</taxon>
        <taxon>Bacteroides</taxon>
    </lineage>
</organism>
<dbReference type="CDD" id="cd19958">
    <property type="entry name" value="pyocin_knob"/>
    <property type="match status" value="1"/>
</dbReference>
<evidence type="ECO:0000313" key="2">
    <source>
        <dbReference type="Proteomes" id="UP000283680"/>
    </source>
</evidence>
<protein>
    <submittedName>
        <fullName evidence="1">Uncharacterized protein</fullName>
    </submittedName>
</protein>
<accession>A0A412B329</accession>
<proteinExistence type="predicted"/>
<dbReference type="Proteomes" id="UP000283680">
    <property type="component" value="Unassembled WGS sequence"/>
</dbReference>
<name>A0A412B329_BACUN</name>